<evidence type="ECO:0000256" key="1">
    <source>
        <dbReference type="SAM" id="SignalP"/>
    </source>
</evidence>
<dbReference type="Proteomes" id="UP000217221">
    <property type="component" value="Chromosome"/>
</dbReference>
<organism evidence="2 3">
    <name type="scientific">Candidatus Planktophila limnetica</name>
    <dbReference type="NCBI Taxonomy" id="573600"/>
    <lineage>
        <taxon>Bacteria</taxon>
        <taxon>Bacillati</taxon>
        <taxon>Actinomycetota</taxon>
        <taxon>Actinomycetes</taxon>
        <taxon>Candidatus Nanopelagicales</taxon>
        <taxon>Candidatus Nanopelagicaceae</taxon>
        <taxon>Candidatus Planktophila</taxon>
    </lineage>
</organism>
<evidence type="ECO:0000313" key="2">
    <source>
        <dbReference type="EMBL" id="ASY28260.1"/>
    </source>
</evidence>
<dbReference type="AlphaFoldDB" id="A0A249LGK0"/>
<keyword evidence="3" id="KW-1185">Reference proteome</keyword>
<evidence type="ECO:0000313" key="3">
    <source>
        <dbReference type="Proteomes" id="UP000217221"/>
    </source>
</evidence>
<feature type="signal peptide" evidence="1">
    <location>
        <begin position="1"/>
        <end position="28"/>
    </location>
</feature>
<protein>
    <submittedName>
        <fullName evidence="2">Uncharacterized protein</fullName>
    </submittedName>
</protein>
<accession>A0A249LGK0</accession>
<proteinExistence type="predicted"/>
<name>A0A249LGK0_9ACTN</name>
<keyword evidence="1" id="KW-0732">Signal</keyword>
<dbReference type="EMBL" id="CP016782">
    <property type="protein sequence ID" value="ASY28260.1"/>
    <property type="molecule type" value="Genomic_DNA"/>
</dbReference>
<dbReference type="KEGG" id="plim:PHILAsVB114_06570"/>
<gene>
    <name evidence="2" type="ORF">PHILAsVB114_06570</name>
</gene>
<reference evidence="2 3" key="1">
    <citation type="submission" date="2016-07" db="EMBL/GenBank/DDBJ databases">
        <title>High microdiversification within the ubiquitous acI lineage of Actinobacteria.</title>
        <authorList>
            <person name="Neuenschwander S.M."/>
            <person name="Salcher M."/>
            <person name="Ghai R."/>
            <person name="Pernthaler J."/>
        </authorList>
    </citation>
    <scope>NUCLEOTIDE SEQUENCE [LARGE SCALE GENOMIC DNA]</scope>
    <source>
        <strain evidence="2">MMS-VB-114</strain>
    </source>
</reference>
<dbReference type="RefSeq" id="WP_095698569.1">
    <property type="nucleotide sequence ID" value="NZ_CP016782.1"/>
</dbReference>
<sequence>MNFPKKSISFALSLGLILAATSALPANAFSQGKVTPAKKLKMNKKSCSLILARTIVFNDTRVGIDPVDYPKLRAVYMAYAKYVDSFYYKTFGQVASSMGSLRDEVWQVADRSGDLNRVTKTSMDPFEIEDLTYALNNSLSMIEFHAGEFTNACELL</sequence>
<feature type="chain" id="PRO_5013258919" evidence="1">
    <location>
        <begin position="29"/>
        <end position="156"/>
    </location>
</feature>